<reference evidence="2" key="1">
    <citation type="submission" date="2022-09" db="EMBL/GenBank/DDBJ databases">
        <title>Intensive care unit water sources are persistently colonized with multi-drug resistant bacteria and are the site of extensive horizontal gene transfer of antibiotic resistance genes.</title>
        <authorList>
            <person name="Diorio-Toth L."/>
        </authorList>
    </citation>
    <scope>NUCLEOTIDE SEQUENCE</scope>
    <source>
        <strain evidence="2">GD04146</strain>
    </source>
</reference>
<dbReference type="AlphaFoldDB" id="A0AB73HZE1"/>
<evidence type="ECO:0000256" key="1">
    <source>
        <dbReference type="SAM" id="SignalP"/>
    </source>
</evidence>
<evidence type="ECO:0000313" key="2">
    <source>
        <dbReference type="EMBL" id="MDH0143320.1"/>
    </source>
</evidence>
<sequence>MKSVGLGVMLLALASGEVFSAEWGEFSEGPDTRWLNDRDMVLLKDFQYVGPDSVVWLAPQGSVVNGASIPRFAWSIIGGPFEGRYRKASVIHDVACDEKSKSWRDTHRAFYNAMLAEGNDPIKSKIMYAAVYHFGPRWGVDRSYWFSSIPARRLDDRINQLQVDAGEGFEVALVNPGERVKVPRGFFWQGDIDQVQGAIVEVRQVQPDYSEVEFNRIKGEIESKELSIEEIEGMSVNDMRVGFEYGE</sequence>
<dbReference type="Pfam" id="PF07087">
    <property type="entry name" value="DUF1353"/>
    <property type="match status" value="1"/>
</dbReference>
<dbReference type="InterPro" id="IPR010767">
    <property type="entry name" value="Phage_CGC-2007_Cje0229"/>
</dbReference>
<evidence type="ECO:0000313" key="3">
    <source>
        <dbReference type="Proteomes" id="UP001158058"/>
    </source>
</evidence>
<proteinExistence type="predicted"/>
<feature type="signal peptide" evidence="1">
    <location>
        <begin position="1"/>
        <end position="20"/>
    </location>
</feature>
<accession>A0AB73HZE1</accession>
<keyword evidence="1" id="KW-0732">Signal</keyword>
<feature type="chain" id="PRO_5044502911" evidence="1">
    <location>
        <begin position="21"/>
        <end position="247"/>
    </location>
</feature>
<dbReference type="RefSeq" id="WP_280002034.1">
    <property type="nucleotide sequence ID" value="NZ_JAODZF010000008.1"/>
</dbReference>
<dbReference type="EMBL" id="JAODZF010000008">
    <property type="protein sequence ID" value="MDH0143320.1"/>
    <property type="molecule type" value="Genomic_DNA"/>
</dbReference>
<name>A0AB73HZE1_AQUAC</name>
<comment type="caution">
    <text evidence="2">The sequence shown here is derived from an EMBL/GenBank/DDBJ whole genome shotgun (WGS) entry which is preliminary data.</text>
</comment>
<organism evidence="2 3">
    <name type="scientific">Aquipseudomonas alcaligenes</name>
    <name type="common">Pseudomonas alcaligenes</name>
    <dbReference type="NCBI Taxonomy" id="43263"/>
    <lineage>
        <taxon>Bacteria</taxon>
        <taxon>Pseudomonadati</taxon>
        <taxon>Pseudomonadota</taxon>
        <taxon>Gammaproteobacteria</taxon>
        <taxon>Pseudomonadales</taxon>
        <taxon>Pseudomonadaceae</taxon>
        <taxon>Aquipseudomonas</taxon>
    </lineage>
</organism>
<protein>
    <submittedName>
        <fullName evidence="2">DUF1353 domain-containing protein</fullName>
    </submittedName>
</protein>
<dbReference type="Proteomes" id="UP001158058">
    <property type="component" value="Unassembled WGS sequence"/>
</dbReference>
<gene>
    <name evidence="2" type="ORF">N7380_13430</name>
</gene>